<feature type="region of interest" description="Disordered" evidence="1">
    <location>
        <begin position="1"/>
        <end position="74"/>
    </location>
</feature>
<gene>
    <name evidence="2" type="ORF">SMN809_LOCUS82555</name>
</gene>
<feature type="non-terminal residue" evidence="2">
    <location>
        <position position="74"/>
    </location>
</feature>
<evidence type="ECO:0000256" key="1">
    <source>
        <dbReference type="SAM" id="MobiDB-lite"/>
    </source>
</evidence>
<reference evidence="2" key="1">
    <citation type="submission" date="2021-02" db="EMBL/GenBank/DDBJ databases">
        <authorList>
            <person name="Nowell W R."/>
        </authorList>
    </citation>
    <scope>NUCLEOTIDE SEQUENCE</scope>
</reference>
<sequence>DEPPTPLPPSTAKNKLAPTLEKKNEDNPAEVTSTTQLLNDCKDEINNENESDSLPIQEQKVSRASSQSDIQFKL</sequence>
<feature type="compositionally biased region" description="Polar residues" evidence="1">
    <location>
        <begin position="62"/>
        <end position="74"/>
    </location>
</feature>
<evidence type="ECO:0000313" key="3">
    <source>
        <dbReference type="Proteomes" id="UP000676336"/>
    </source>
</evidence>
<dbReference type="AlphaFoldDB" id="A0A8S3JYM3"/>
<dbReference type="Proteomes" id="UP000676336">
    <property type="component" value="Unassembled WGS sequence"/>
</dbReference>
<organism evidence="2 3">
    <name type="scientific">Rotaria magnacalcarata</name>
    <dbReference type="NCBI Taxonomy" id="392030"/>
    <lineage>
        <taxon>Eukaryota</taxon>
        <taxon>Metazoa</taxon>
        <taxon>Spiralia</taxon>
        <taxon>Gnathifera</taxon>
        <taxon>Rotifera</taxon>
        <taxon>Eurotatoria</taxon>
        <taxon>Bdelloidea</taxon>
        <taxon>Philodinida</taxon>
        <taxon>Philodinidae</taxon>
        <taxon>Rotaria</taxon>
    </lineage>
</organism>
<protein>
    <submittedName>
        <fullName evidence="2">Uncharacterized protein</fullName>
    </submittedName>
</protein>
<comment type="caution">
    <text evidence="2">The sequence shown here is derived from an EMBL/GenBank/DDBJ whole genome shotgun (WGS) entry which is preliminary data.</text>
</comment>
<dbReference type="EMBL" id="CAJOBI010352132">
    <property type="protein sequence ID" value="CAF5221844.1"/>
    <property type="molecule type" value="Genomic_DNA"/>
</dbReference>
<feature type="non-terminal residue" evidence="2">
    <location>
        <position position="1"/>
    </location>
</feature>
<name>A0A8S3JYM3_9BILA</name>
<evidence type="ECO:0000313" key="2">
    <source>
        <dbReference type="EMBL" id="CAF5221844.1"/>
    </source>
</evidence>
<accession>A0A8S3JYM3</accession>
<proteinExistence type="predicted"/>